<proteinExistence type="predicted"/>
<keyword evidence="2" id="KW-0808">Transferase</keyword>
<dbReference type="EMBL" id="JACTAM010000025">
    <property type="protein sequence ID" value="KAI2648214.1"/>
    <property type="molecule type" value="Genomic_DNA"/>
</dbReference>
<protein>
    <submittedName>
        <fullName evidence="2">RNA-directed DNA polymerase from mobile element jockey</fullName>
    </submittedName>
</protein>
<dbReference type="InterPro" id="IPR000477">
    <property type="entry name" value="RT_dom"/>
</dbReference>
<dbReference type="GO" id="GO:0003964">
    <property type="term" value="F:RNA-directed DNA polymerase activity"/>
    <property type="evidence" value="ECO:0007669"/>
    <property type="project" value="UniProtKB-KW"/>
</dbReference>
<dbReference type="SUPFAM" id="SSF56672">
    <property type="entry name" value="DNA/RNA polymerases"/>
    <property type="match status" value="1"/>
</dbReference>
<organism evidence="2 3">
    <name type="scientific">Labeo rohita</name>
    <name type="common">Indian major carp</name>
    <name type="synonym">Cyprinus rohita</name>
    <dbReference type="NCBI Taxonomy" id="84645"/>
    <lineage>
        <taxon>Eukaryota</taxon>
        <taxon>Metazoa</taxon>
        <taxon>Chordata</taxon>
        <taxon>Craniata</taxon>
        <taxon>Vertebrata</taxon>
        <taxon>Euteleostomi</taxon>
        <taxon>Actinopterygii</taxon>
        <taxon>Neopterygii</taxon>
        <taxon>Teleostei</taxon>
        <taxon>Ostariophysi</taxon>
        <taxon>Cypriniformes</taxon>
        <taxon>Cyprinidae</taxon>
        <taxon>Labeoninae</taxon>
        <taxon>Labeonini</taxon>
        <taxon>Labeo</taxon>
    </lineage>
</organism>
<sequence>MYSTSQCAVKIGNKRTEFFHQGCGVNVFNIYINQLANSLEHSPTQNLTLHDTEIKCLLYADNLVLLSPTKEGLQDNLNLLESYCQSWALTVNLQKTKVMIFQNRSRPQGQTDTFTLSHRSIETTKTYTYLGLKITSTGNFTVAVKELKEKAQRAFYAIKRSIKIDIPVQIWFKLFKSIIEPIVLYSSEVWGSSIKSDFLNWEKHPTETLHLDFCKRTLKVQRKTPNNGCRAELGQYPLILNIQKRALKFWKHLKTSDPSSYHYKALKHQEQNPTESPLLQLVLRLTEHTPAEISQPQDSHTLTTIRPTQIINTEKDKYWTNTIKIQHKL</sequence>
<dbReference type="PANTHER" id="PTHR47027">
    <property type="entry name" value="REVERSE TRANSCRIPTASE DOMAIN-CONTAINING PROTEIN"/>
    <property type="match status" value="1"/>
</dbReference>
<name>A0ABQ8LCI5_LABRO</name>
<dbReference type="Proteomes" id="UP000830375">
    <property type="component" value="Unassembled WGS sequence"/>
</dbReference>
<evidence type="ECO:0000313" key="2">
    <source>
        <dbReference type="EMBL" id="KAI2648214.1"/>
    </source>
</evidence>
<accession>A0ABQ8LCI5</accession>
<comment type="caution">
    <text evidence="2">The sequence shown here is derived from an EMBL/GenBank/DDBJ whole genome shotgun (WGS) entry which is preliminary data.</text>
</comment>
<keyword evidence="2" id="KW-0548">Nucleotidyltransferase</keyword>
<reference evidence="2 3" key="1">
    <citation type="submission" date="2022-01" db="EMBL/GenBank/DDBJ databases">
        <title>A high-quality chromosome-level genome assembly of rohu carp, Labeo rohita.</title>
        <authorList>
            <person name="Arick M.A. II"/>
            <person name="Hsu C.-Y."/>
            <person name="Magbanua Z."/>
            <person name="Pechanova O."/>
            <person name="Grover C."/>
            <person name="Miller E."/>
            <person name="Thrash A."/>
            <person name="Ezzel L."/>
            <person name="Alam S."/>
            <person name="Benzie J."/>
            <person name="Hamilton M."/>
            <person name="Karsi A."/>
            <person name="Lawrence M.L."/>
            <person name="Peterson D.G."/>
        </authorList>
    </citation>
    <scope>NUCLEOTIDE SEQUENCE [LARGE SCALE GENOMIC DNA]</scope>
    <source>
        <strain evidence="3">BAU-BD-2019</strain>
        <tissue evidence="2">Blood</tissue>
    </source>
</reference>
<gene>
    <name evidence="2" type="ORF">H4Q32_018249</name>
</gene>
<keyword evidence="2" id="KW-0695">RNA-directed DNA polymerase</keyword>
<dbReference type="PANTHER" id="PTHR47027:SF20">
    <property type="entry name" value="REVERSE TRANSCRIPTASE-LIKE PROTEIN WITH RNA-DIRECTED DNA POLYMERASE DOMAIN"/>
    <property type="match status" value="1"/>
</dbReference>
<feature type="domain" description="Reverse transcriptase" evidence="1">
    <location>
        <begin position="1"/>
        <end position="134"/>
    </location>
</feature>
<dbReference type="PROSITE" id="PS50878">
    <property type="entry name" value="RT_POL"/>
    <property type="match status" value="1"/>
</dbReference>
<keyword evidence="3" id="KW-1185">Reference proteome</keyword>
<dbReference type="Pfam" id="PF00078">
    <property type="entry name" value="RVT_1"/>
    <property type="match status" value="1"/>
</dbReference>
<evidence type="ECO:0000259" key="1">
    <source>
        <dbReference type="PROSITE" id="PS50878"/>
    </source>
</evidence>
<evidence type="ECO:0000313" key="3">
    <source>
        <dbReference type="Proteomes" id="UP000830375"/>
    </source>
</evidence>
<dbReference type="InterPro" id="IPR043502">
    <property type="entry name" value="DNA/RNA_pol_sf"/>
</dbReference>